<reference evidence="2" key="1">
    <citation type="submission" date="2020-06" db="EMBL/GenBank/DDBJ databases">
        <authorList>
            <consortium name="Plant Systems Biology data submission"/>
        </authorList>
    </citation>
    <scope>NUCLEOTIDE SEQUENCE</scope>
    <source>
        <strain evidence="2">D6</strain>
    </source>
</reference>
<evidence type="ECO:0008006" key="4">
    <source>
        <dbReference type="Google" id="ProtNLM"/>
    </source>
</evidence>
<dbReference type="SUPFAM" id="SSF81383">
    <property type="entry name" value="F-box domain"/>
    <property type="match status" value="1"/>
</dbReference>
<feature type="region of interest" description="Disordered" evidence="1">
    <location>
        <begin position="249"/>
        <end position="272"/>
    </location>
</feature>
<keyword evidence="3" id="KW-1185">Reference proteome</keyword>
<feature type="compositionally biased region" description="Basic and acidic residues" evidence="1">
    <location>
        <begin position="255"/>
        <end position="272"/>
    </location>
</feature>
<accession>A0A9N8DIV7</accession>
<comment type="caution">
    <text evidence="2">The sequence shown here is derived from an EMBL/GenBank/DDBJ whole genome shotgun (WGS) entry which is preliminary data.</text>
</comment>
<dbReference type="AlphaFoldDB" id="A0A9N8DIV7"/>
<evidence type="ECO:0000256" key="1">
    <source>
        <dbReference type="SAM" id="MobiDB-lite"/>
    </source>
</evidence>
<name>A0A9N8DIV7_9STRA</name>
<feature type="compositionally biased region" description="Basic residues" evidence="1">
    <location>
        <begin position="26"/>
        <end position="35"/>
    </location>
</feature>
<gene>
    <name evidence="2" type="ORF">SEMRO_176_G077480.1</name>
</gene>
<proteinExistence type="predicted"/>
<dbReference type="Proteomes" id="UP001153069">
    <property type="component" value="Unassembled WGS sequence"/>
</dbReference>
<evidence type="ECO:0000313" key="3">
    <source>
        <dbReference type="Proteomes" id="UP001153069"/>
    </source>
</evidence>
<dbReference type="EMBL" id="CAICTM010000175">
    <property type="protein sequence ID" value="CAB9503793.1"/>
    <property type="molecule type" value="Genomic_DNA"/>
</dbReference>
<dbReference type="InterPro" id="IPR036047">
    <property type="entry name" value="F-box-like_dom_sf"/>
</dbReference>
<organism evidence="2 3">
    <name type="scientific">Seminavis robusta</name>
    <dbReference type="NCBI Taxonomy" id="568900"/>
    <lineage>
        <taxon>Eukaryota</taxon>
        <taxon>Sar</taxon>
        <taxon>Stramenopiles</taxon>
        <taxon>Ochrophyta</taxon>
        <taxon>Bacillariophyta</taxon>
        <taxon>Bacillariophyceae</taxon>
        <taxon>Bacillariophycidae</taxon>
        <taxon>Naviculales</taxon>
        <taxon>Naviculaceae</taxon>
        <taxon>Seminavis</taxon>
    </lineage>
</organism>
<evidence type="ECO:0000313" key="2">
    <source>
        <dbReference type="EMBL" id="CAB9503793.1"/>
    </source>
</evidence>
<feature type="compositionally biased region" description="Basic residues" evidence="1">
    <location>
        <begin position="1"/>
        <end position="10"/>
    </location>
</feature>
<protein>
    <recommendedName>
        <fullName evidence="4">F-box domain-containing protein</fullName>
    </recommendedName>
</protein>
<feature type="region of interest" description="Disordered" evidence="1">
    <location>
        <begin position="1"/>
        <end position="44"/>
    </location>
</feature>
<sequence length="516" mass="59052">MSSPRRKRHIHLDDANNSSDDDRKPPAKKKKKSSKKSSNGQQQQDLPDFFSVDLVATKIFSFLDTKELYAMSKTSKYVRCLIRHEHVVRSALMHGGHAQQSMTNLVELVRHCSIWTPTALRLLRLCNGRRCEHCNAARVNCVNKDYGLFLCWNNCITSNHFSKKVGMNKKWKPLVTHDRCAAATYSSTAFIFLHPFKDSCGDPAGPLITKVTMDKVLAKKTTLDKELEKLDQQRHEHAARHAEEIIATFENSQQEARDRKTEKEKAKEEARGNAIERKRENVKQFLSKLEAVVDDNAPWKQFALEHKETTVYTSACNTVQMKCSFTHEVVKDCLKAPSKATKKKIQGMKQQLEEGFNFIWENCLHNFEFMPETNEFEKTMKAYCGREFYDMMHIQSITASDVAKLKTLLQNGSDPIPTLLPSLPRCVERAVTDRLLATVVAEGIAERKNSVFLRAHALHLWRSLRKTTDLAPHNRLNACLNKFPKMAKEWIQFKEPPDSKACLDALSLSAFFPRKG</sequence>